<dbReference type="InterPro" id="IPR054343">
    <property type="entry name" value="TY-Chap_M"/>
</dbReference>
<proteinExistence type="predicted"/>
<gene>
    <name evidence="2" type="ORF">SAMN04489750_2382</name>
</gene>
<dbReference type="RefSeq" id="WP_146202564.1">
    <property type="nucleotide sequence ID" value="NZ_QGDN01000001.1"/>
</dbReference>
<accession>A0A2Y8ZYR5</accession>
<dbReference type="EMBL" id="UESZ01000001">
    <property type="protein sequence ID" value="SSA35047.1"/>
    <property type="molecule type" value="Genomic_DNA"/>
</dbReference>
<keyword evidence="3" id="KW-1185">Reference proteome</keyword>
<protein>
    <recommendedName>
        <fullName evidence="1">TY-Chap central domain-containing protein</fullName>
    </recommendedName>
</protein>
<evidence type="ECO:0000313" key="2">
    <source>
        <dbReference type="EMBL" id="SSA35047.1"/>
    </source>
</evidence>
<feature type="domain" description="TY-Chap central" evidence="1">
    <location>
        <begin position="32"/>
        <end position="128"/>
    </location>
</feature>
<dbReference type="Proteomes" id="UP000250028">
    <property type="component" value="Unassembled WGS sequence"/>
</dbReference>
<reference evidence="3" key="1">
    <citation type="submission" date="2016-10" db="EMBL/GenBank/DDBJ databases">
        <authorList>
            <person name="Varghese N."/>
            <person name="Submissions S."/>
        </authorList>
    </citation>
    <scope>NUCLEOTIDE SEQUENCE [LARGE SCALE GENOMIC DNA]</scope>
    <source>
        <strain evidence="3">DSM 22951</strain>
    </source>
</reference>
<sequence length="284" mass="31184">MMDTDTNYEGMVREILTGAYGPAVIDDGLNLVHQGLSIRVMVLDGPPPAVSLLAMVAEDVTDRAAAAIAVALLNRSEGMARWVLSDDTVYLTAWMPLWPVASGHLELLVRDFVGTFEEAAPDLLLRTGAQSAPRTSGVRQDLRHAPYVPLGHDAGGLRRQIAAWLDERFGGTHEVDGDGDFDIEYDAQPVWIRVREHHPAVVFFAKVVTGARDRRTAAIEATLATQLGLVSAWYPIENDIWQRCEIPVQFFFAEHLDHALAEFLANFGAVQDDMVLLTGGEVEI</sequence>
<dbReference type="OrthoDB" id="4772408at2"/>
<dbReference type="Pfam" id="PF22551">
    <property type="entry name" value="TY-Chap1"/>
    <property type="match status" value="2"/>
</dbReference>
<feature type="domain" description="TY-Chap central" evidence="1">
    <location>
        <begin position="157"/>
        <end position="281"/>
    </location>
</feature>
<evidence type="ECO:0000259" key="1">
    <source>
        <dbReference type="Pfam" id="PF22551"/>
    </source>
</evidence>
<organism evidence="2 3">
    <name type="scientific">Branchiibius hedensis</name>
    <dbReference type="NCBI Taxonomy" id="672460"/>
    <lineage>
        <taxon>Bacteria</taxon>
        <taxon>Bacillati</taxon>
        <taxon>Actinomycetota</taxon>
        <taxon>Actinomycetes</taxon>
        <taxon>Micrococcales</taxon>
        <taxon>Dermacoccaceae</taxon>
        <taxon>Branchiibius</taxon>
    </lineage>
</organism>
<name>A0A2Y8ZYR5_9MICO</name>
<dbReference type="AlphaFoldDB" id="A0A2Y8ZYR5"/>
<evidence type="ECO:0000313" key="3">
    <source>
        <dbReference type="Proteomes" id="UP000250028"/>
    </source>
</evidence>